<dbReference type="PANTHER" id="PTHR12843">
    <property type="entry name" value="PROTEIN-LYSINE N-METHYLTRANSFERASE METTL10"/>
    <property type="match status" value="1"/>
</dbReference>
<dbReference type="Gene3D" id="3.40.50.150">
    <property type="entry name" value="Vaccinia Virus protein VP39"/>
    <property type="match status" value="1"/>
</dbReference>
<organism evidence="2 3">
    <name type="scientific">Thiolapillus brandeum</name>
    <dbReference type="NCBI Taxonomy" id="1076588"/>
    <lineage>
        <taxon>Bacteria</taxon>
        <taxon>Pseudomonadati</taxon>
        <taxon>Pseudomonadota</taxon>
        <taxon>Gammaproteobacteria</taxon>
        <taxon>Chromatiales</taxon>
        <taxon>Sedimenticolaceae</taxon>
        <taxon>Thiolapillus</taxon>
    </lineage>
</organism>
<dbReference type="Proteomes" id="UP000031631">
    <property type="component" value="Chromosome"/>
</dbReference>
<protein>
    <submittedName>
        <fullName evidence="2">Methyltransferase type 12</fullName>
    </submittedName>
</protein>
<dbReference type="Pfam" id="PF13649">
    <property type="entry name" value="Methyltransf_25"/>
    <property type="match status" value="1"/>
</dbReference>
<keyword evidence="2" id="KW-0808">Transferase</keyword>
<dbReference type="PANTHER" id="PTHR12843:SF5">
    <property type="entry name" value="EEF1A LYSINE METHYLTRANSFERASE 2"/>
    <property type="match status" value="1"/>
</dbReference>
<name>A0A7U6GL25_9GAMM</name>
<dbReference type="InterPro" id="IPR041698">
    <property type="entry name" value="Methyltransf_25"/>
</dbReference>
<evidence type="ECO:0000259" key="1">
    <source>
        <dbReference type="Pfam" id="PF13649"/>
    </source>
</evidence>
<dbReference type="RefSeq" id="WP_041069412.1">
    <property type="nucleotide sequence ID" value="NZ_AP012273.1"/>
</dbReference>
<accession>A0A7U6GL25</accession>
<dbReference type="AlphaFoldDB" id="A0A7U6GL25"/>
<evidence type="ECO:0000313" key="2">
    <source>
        <dbReference type="EMBL" id="BAO45589.1"/>
    </source>
</evidence>
<proteinExistence type="predicted"/>
<dbReference type="GO" id="GO:0008168">
    <property type="term" value="F:methyltransferase activity"/>
    <property type="evidence" value="ECO:0007669"/>
    <property type="project" value="UniProtKB-KW"/>
</dbReference>
<dbReference type="GO" id="GO:0032259">
    <property type="term" value="P:methylation"/>
    <property type="evidence" value="ECO:0007669"/>
    <property type="project" value="UniProtKB-KW"/>
</dbReference>
<dbReference type="KEGG" id="tbn:TBH_C2683"/>
<dbReference type="CDD" id="cd02440">
    <property type="entry name" value="AdoMet_MTases"/>
    <property type="match status" value="1"/>
</dbReference>
<keyword evidence="3" id="KW-1185">Reference proteome</keyword>
<dbReference type="OrthoDB" id="9788660at2"/>
<reference evidence="2 3" key="1">
    <citation type="journal article" date="2014" name="PLoS ONE">
        <title>Physiological and genomic features of a novel sulfur-oxidizing gammaproteobacterium belonging to a previously uncultivated symbiotic lineage isolated from a hydrothermal vent.</title>
        <authorList>
            <person name="Nunoura T."/>
            <person name="Takaki Y."/>
            <person name="Kazama H."/>
            <person name="Kakuta J."/>
            <person name="Shimamura S."/>
            <person name="Makita H."/>
            <person name="Hirai M."/>
            <person name="Miyazaki M."/>
            <person name="Takai K."/>
        </authorList>
    </citation>
    <scope>NUCLEOTIDE SEQUENCE [LARGE SCALE GENOMIC DNA]</scope>
    <source>
        <strain evidence="2 3">Hiromi1</strain>
    </source>
</reference>
<dbReference type="EMBL" id="AP012273">
    <property type="protein sequence ID" value="BAO45589.1"/>
    <property type="molecule type" value="Genomic_DNA"/>
</dbReference>
<feature type="domain" description="Methyltransferase" evidence="1">
    <location>
        <begin position="46"/>
        <end position="141"/>
    </location>
</feature>
<evidence type="ECO:0000313" key="3">
    <source>
        <dbReference type="Proteomes" id="UP000031631"/>
    </source>
</evidence>
<keyword evidence="2" id="KW-0489">Methyltransferase</keyword>
<sequence>MNDARKTHWEQVYANRDEDETSWFQPRPEISLALLEHIGEPRNAAVIDVGGGASRLVDHLIDQGWNRLSVLDIAANALDRARQRLGEKAGKIQWLEADLLEVDPGDSYRIWHDRAVFHFLTAPEDRARYLQRLEASLEPGGHLIIATFAPEGPESCSGLPVQRYSPEQLSQTLGDKFQLQETVTEEHHTPTGKNQSFIYCRFRYLP</sequence>
<dbReference type="SUPFAM" id="SSF53335">
    <property type="entry name" value="S-adenosyl-L-methionine-dependent methyltransferases"/>
    <property type="match status" value="1"/>
</dbReference>
<dbReference type="InterPro" id="IPR029063">
    <property type="entry name" value="SAM-dependent_MTases_sf"/>
</dbReference>
<gene>
    <name evidence="2" type="ORF">TBH_C2683</name>
</gene>